<dbReference type="EMBL" id="CAFBPT010000005">
    <property type="protein sequence ID" value="CAB5029950.1"/>
    <property type="molecule type" value="Genomic_DNA"/>
</dbReference>
<gene>
    <name evidence="2" type="ORF">UFOPK2343_00187</name>
    <name evidence="3" type="ORF">UFOPK2652_01262</name>
    <name evidence="4" type="ORF">UFOPK3128_00678</name>
    <name evidence="5" type="ORF">UFOPK3511_01207</name>
    <name evidence="6" type="ORF">UFOPK3880_00628</name>
    <name evidence="7" type="ORF">UFOPK4146_00866</name>
</gene>
<sequence>MEYRKIWRQLPSALRKTIVSVFGFTLIAIGGVLLILPGPFTLPPVIAGLFILALEFTWARSLLTKAQDSAKMIDPRKFKKRKPKDL</sequence>
<accession>A0A6J6ZCV3</accession>
<evidence type="ECO:0000313" key="2">
    <source>
        <dbReference type="EMBL" id="CAB4668007.1"/>
    </source>
</evidence>
<dbReference type="EMBL" id="CAEZXD010000002">
    <property type="protein sequence ID" value="CAB4668007.1"/>
    <property type="molecule type" value="Genomic_DNA"/>
</dbReference>
<feature type="transmembrane region" description="Helical" evidence="1">
    <location>
        <begin position="21"/>
        <end position="40"/>
    </location>
</feature>
<dbReference type="EMBL" id="CAFBNU010000004">
    <property type="protein sequence ID" value="CAB4964016.1"/>
    <property type="molecule type" value="Genomic_DNA"/>
</dbReference>
<dbReference type="Pfam" id="PF09656">
    <property type="entry name" value="PGPGW"/>
    <property type="match status" value="1"/>
</dbReference>
<proteinExistence type="predicted"/>
<dbReference type="EMBL" id="CAFBMA010000019">
    <property type="protein sequence ID" value="CAB4903724.1"/>
    <property type="molecule type" value="Genomic_DNA"/>
</dbReference>
<evidence type="ECO:0000313" key="5">
    <source>
        <dbReference type="EMBL" id="CAB4903724.1"/>
    </source>
</evidence>
<evidence type="ECO:0000313" key="6">
    <source>
        <dbReference type="EMBL" id="CAB4964016.1"/>
    </source>
</evidence>
<feature type="transmembrane region" description="Helical" evidence="1">
    <location>
        <begin position="46"/>
        <end position="63"/>
    </location>
</feature>
<protein>
    <submittedName>
        <fullName evidence="4">Unannotated protein</fullName>
    </submittedName>
</protein>
<evidence type="ECO:0000256" key="1">
    <source>
        <dbReference type="SAM" id="Phobius"/>
    </source>
</evidence>
<dbReference type="EMBL" id="CAFAAZ010000004">
    <property type="protein sequence ID" value="CAB4819329.1"/>
    <property type="molecule type" value="Genomic_DNA"/>
</dbReference>
<keyword evidence="1" id="KW-0812">Transmembrane</keyword>
<name>A0A6J6ZCV3_9ZZZZ</name>
<dbReference type="AlphaFoldDB" id="A0A6J6ZCV3"/>
<organism evidence="4">
    <name type="scientific">freshwater metagenome</name>
    <dbReference type="NCBI Taxonomy" id="449393"/>
    <lineage>
        <taxon>unclassified sequences</taxon>
        <taxon>metagenomes</taxon>
        <taxon>ecological metagenomes</taxon>
    </lineage>
</organism>
<keyword evidence="1" id="KW-1133">Transmembrane helix</keyword>
<reference evidence="4" key="1">
    <citation type="submission" date="2020-05" db="EMBL/GenBank/DDBJ databases">
        <authorList>
            <person name="Chiriac C."/>
            <person name="Salcher M."/>
            <person name="Ghai R."/>
            <person name="Kavagutti S V."/>
        </authorList>
    </citation>
    <scope>NUCLEOTIDE SEQUENCE</scope>
</reference>
<evidence type="ECO:0000313" key="4">
    <source>
        <dbReference type="EMBL" id="CAB4819329.1"/>
    </source>
</evidence>
<dbReference type="InterPro" id="IPR019099">
    <property type="entry name" value="Uncharacterised_PGPGW_TM"/>
</dbReference>
<keyword evidence="1" id="KW-0472">Membrane</keyword>
<evidence type="ECO:0000313" key="3">
    <source>
        <dbReference type="EMBL" id="CAB4718597.1"/>
    </source>
</evidence>
<dbReference type="EMBL" id="CAEZYD010000024">
    <property type="protein sequence ID" value="CAB4718597.1"/>
    <property type="molecule type" value="Genomic_DNA"/>
</dbReference>
<evidence type="ECO:0000313" key="7">
    <source>
        <dbReference type="EMBL" id="CAB5029950.1"/>
    </source>
</evidence>